<keyword evidence="1" id="KW-0732">Signal</keyword>
<dbReference type="PANTHER" id="PTHR21562:SF83">
    <property type="entry name" value="PECTIN ACETYLESTERASE 4"/>
    <property type="match status" value="1"/>
</dbReference>
<evidence type="ECO:0000313" key="2">
    <source>
        <dbReference type="EMBL" id="QIB64620.1"/>
    </source>
</evidence>
<dbReference type="PANTHER" id="PTHR21562">
    <property type="entry name" value="NOTUM-RELATED"/>
    <property type="match status" value="1"/>
</dbReference>
<dbReference type="Pfam" id="PF03283">
    <property type="entry name" value="PAE"/>
    <property type="match status" value="1"/>
</dbReference>
<evidence type="ECO:0008006" key="4">
    <source>
        <dbReference type="Google" id="ProtNLM"/>
    </source>
</evidence>
<organism evidence="2 3">
    <name type="scientific">Kineobactrum salinum</name>
    <dbReference type="NCBI Taxonomy" id="2708301"/>
    <lineage>
        <taxon>Bacteria</taxon>
        <taxon>Pseudomonadati</taxon>
        <taxon>Pseudomonadota</taxon>
        <taxon>Gammaproteobacteria</taxon>
        <taxon>Cellvibrionales</taxon>
        <taxon>Halieaceae</taxon>
        <taxon>Kineobactrum</taxon>
    </lineage>
</organism>
<dbReference type="SUPFAM" id="SSF53474">
    <property type="entry name" value="alpha/beta-Hydrolases"/>
    <property type="match status" value="1"/>
</dbReference>
<dbReference type="RefSeq" id="WP_163493870.1">
    <property type="nucleotide sequence ID" value="NZ_CP048711.1"/>
</dbReference>
<feature type="chain" id="PRO_5025557620" description="Pectinacetylesterase" evidence="1">
    <location>
        <begin position="23"/>
        <end position="358"/>
    </location>
</feature>
<dbReference type="Proteomes" id="UP000477680">
    <property type="component" value="Chromosome"/>
</dbReference>
<name>A0A6C0TXR7_9GAMM</name>
<dbReference type="GO" id="GO:0016787">
    <property type="term" value="F:hydrolase activity"/>
    <property type="evidence" value="ECO:0007669"/>
    <property type="project" value="InterPro"/>
</dbReference>
<proteinExistence type="predicted"/>
<dbReference type="InterPro" id="IPR029058">
    <property type="entry name" value="AB_hydrolase_fold"/>
</dbReference>
<evidence type="ECO:0000256" key="1">
    <source>
        <dbReference type="SAM" id="SignalP"/>
    </source>
</evidence>
<dbReference type="KEGG" id="kim:G3T16_03610"/>
<dbReference type="InterPro" id="IPR004963">
    <property type="entry name" value="PAE/NOTUM"/>
</dbReference>
<keyword evidence="3" id="KW-1185">Reference proteome</keyword>
<dbReference type="AlphaFoldDB" id="A0A6C0TXR7"/>
<feature type="signal peptide" evidence="1">
    <location>
        <begin position="1"/>
        <end position="22"/>
    </location>
</feature>
<reference evidence="2 3" key="1">
    <citation type="submission" date="2020-02" db="EMBL/GenBank/DDBJ databases">
        <title>Genome sequencing for Kineobactrum sp. M2.</title>
        <authorList>
            <person name="Park S.-J."/>
        </authorList>
    </citation>
    <scope>NUCLEOTIDE SEQUENCE [LARGE SCALE GENOMIC DNA]</scope>
    <source>
        <strain evidence="2 3">M2</strain>
    </source>
</reference>
<accession>A0A6C0TXR7</accession>
<gene>
    <name evidence="2" type="ORF">G3T16_03610</name>
</gene>
<sequence length="358" mass="38522">MNLPAQYLTGALMLACVGPLWAAPWETIYPGGDTLCATGTPFNFHVRKADPARLMIFFNGGGACWSGSSCDVEGKPSYRPYATAAAGNDPRQYDGAFALDNPENPFRDWSQVFVSYCTGDVHLGAAETTYSRADGSEFNIHHRGWSNSMAALDYLFATFSQPQRIVVAGGSAGAVSSPIFAALVAAHYPASTVIQFGGGGAGYRLPPPTQLWRNWGVLAAIPASIKGSDYTVDNTSMLDLYRMAAAAAPRVRFHQFDHAYDAVQEDFHALLGKPVELLPGLDANRRELKAAIPHLRGYTAAGEFHTLLRYPELYTRSTAGVRAVDWLRAIAAGEDVADVHCGDTASCRAGQQPPGERD</sequence>
<protein>
    <recommendedName>
        <fullName evidence="4">Pectinacetylesterase</fullName>
    </recommendedName>
</protein>
<dbReference type="EMBL" id="CP048711">
    <property type="protein sequence ID" value="QIB64620.1"/>
    <property type="molecule type" value="Genomic_DNA"/>
</dbReference>
<evidence type="ECO:0000313" key="3">
    <source>
        <dbReference type="Proteomes" id="UP000477680"/>
    </source>
</evidence>